<evidence type="ECO:0000256" key="2">
    <source>
        <dbReference type="ARBA" id="ARBA00006679"/>
    </source>
</evidence>
<dbReference type="PANTHER" id="PTHR33452">
    <property type="entry name" value="OXIDOREDUCTASE CATD-RELATED"/>
    <property type="match status" value="1"/>
</dbReference>
<organism evidence="8 9">
    <name type="scientific">Allokutzneria albata</name>
    <name type="common">Kibdelosporangium albatum</name>
    <dbReference type="NCBI Taxonomy" id="211114"/>
    <lineage>
        <taxon>Bacteria</taxon>
        <taxon>Bacillati</taxon>
        <taxon>Actinomycetota</taxon>
        <taxon>Actinomycetes</taxon>
        <taxon>Pseudonocardiales</taxon>
        <taxon>Pseudonocardiaceae</taxon>
        <taxon>Allokutzneria</taxon>
    </lineage>
</organism>
<dbReference type="Pfam" id="PF07681">
    <property type="entry name" value="DoxX"/>
    <property type="match status" value="1"/>
</dbReference>
<keyword evidence="4 7" id="KW-0812">Transmembrane</keyword>
<keyword evidence="6 7" id="KW-0472">Membrane</keyword>
<dbReference type="Proteomes" id="UP000183376">
    <property type="component" value="Chromosome I"/>
</dbReference>
<comment type="similarity">
    <text evidence="2">Belongs to the DoxX family.</text>
</comment>
<accession>A0A1G9REH6</accession>
<evidence type="ECO:0000256" key="5">
    <source>
        <dbReference type="ARBA" id="ARBA00022989"/>
    </source>
</evidence>
<comment type="subcellular location">
    <subcellularLocation>
        <location evidence="1">Cell membrane</location>
        <topology evidence="1">Multi-pass membrane protein</topology>
    </subcellularLocation>
</comment>
<dbReference type="STRING" id="211114.SAMN04489726_0409"/>
<dbReference type="eggNOG" id="COG2259">
    <property type="taxonomic scope" value="Bacteria"/>
</dbReference>
<dbReference type="GO" id="GO:0005886">
    <property type="term" value="C:plasma membrane"/>
    <property type="evidence" value="ECO:0007669"/>
    <property type="project" value="UniProtKB-SubCell"/>
</dbReference>
<evidence type="ECO:0000313" key="9">
    <source>
        <dbReference type="Proteomes" id="UP000183376"/>
    </source>
</evidence>
<dbReference type="AlphaFoldDB" id="A0A1G9REH6"/>
<evidence type="ECO:0000256" key="3">
    <source>
        <dbReference type="ARBA" id="ARBA00022475"/>
    </source>
</evidence>
<dbReference type="OrthoDB" id="9808524at2"/>
<dbReference type="RefSeq" id="WP_030429153.1">
    <property type="nucleotide sequence ID" value="NZ_JOEF01000006.1"/>
</dbReference>
<evidence type="ECO:0000256" key="6">
    <source>
        <dbReference type="ARBA" id="ARBA00023136"/>
    </source>
</evidence>
<name>A0A1G9REH6_ALLAB</name>
<evidence type="ECO:0000256" key="7">
    <source>
        <dbReference type="SAM" id="Phobius"/>
    </source>
</evidence>
<reference evidence="8 9" key="1">
    <citation type="submission" date="2016-10" db="EMBL/GenBank/DDBJ databases">
        <authorList>
            <person name="de Groot N.N."/>
        </authorList>
    </citation>
    <scope>NUCLEOTIDE SEQUENCE [LARGE SCALE GENOMIC DNA]</scope>
    <source>
        <strain evidence="8 9">DSM 44149</strain>
    </source>
</reference>
<feature type="transmembrane region" description="Helical" evidence="7">
    <location>
        <begin position="88"/>
        <end position="106"/>
    </location>
</feature>
<evidence type="ECO:0000256" key="4">
    <source>
        <dbReference type="ARBA" id="ARBA00022692"/>
    </source>
</evidence>
<keyword evidence="9" id="KW-1185">Reference proteome</keyword>
<proteinExistence type="inferred from homology"/>
<keyword evidence="3" id="KW-1003">Cell membrane</keyword>
<sequence>MSENANNQDSTRRITKAKLDAGVLAAVRVVTSFLFISHGGQGMFGWFGGVDGAGGTVPFGSWPGWWGGVIELAGGALILVGLFTRYAAVLCSGAMAYAYFVVHQPMALHPISNMGELAAIYSWVFLLIAVLGPGALALDNLRRRR</sequence>
<protein>
    <submittedName>
        <fullName evidence="8">Putative oxidoreductase</fullName>
    </submittedName>
</protein>
<dbReference type="InterPro" id="IPR032808">
    <property type="entry name" value="DoxX"/>
</dbReference>
<gene>
    <name evidence="8" type="ORF">SAMN04489726_0409</name>
</gene>
<keyword evidence="5 7" id="KW-1133">Transmembrane helix</keyword>
<feature type="transmembrane region" description="Helical" evidence="7">
    <location>
        <begin position="64"/>
        <end position="83"/>
    </location>
</feature>
<evidence type="ECO:0000313" key="8">
    <source>
        <dbReference type="EMBL" id="SDM21623.1"/>
    </source>
</evidence>
<dbReference type="EMBL" id="LT629701">
    <property type="protein sequence ID" value="SDM21623.1"/>
    <property type="molecule type" value="Genomic_DNA"/>
</dbReference>
<evidence type="ECO:0000256" key="1">
    <source>
        <dbReference type="ARBA" id="ARBA00004651"/>
    </source>
</evidence>
<feature type="transmembrane region" description="Helical" evidence="7">
    <location>
        <begin position="21"/>
        <end position="44"/>
    </location>
</feature>
<dbReference type="PANTHER" id="PTHR33452:SF4">
    <property type="entry name" value="BLL4328 PROTEIN"/>
    <property type="match status" value="1"/>
</dbReference>
<feature type="transmembrane region" description="Helical" evidence="7">
    <location>
        <begin position="118"/>
        <end position="138"/>
    </location>
</feature>
<dbReference type="InterPro" id="IPR051907">
    <property type="entry name" value="DoxX-like_oxidoreductase"/>
</dbReference>